<sequence>MTPSTESIVHAGYHKTASTWFQRRFYPAVTSHRYIPRDEVLDALVLPHAFAFSPERAQAALGLDGAGPVALCEEEISGSFETAGHQGAMSKEIAERLSRVLPRARIVLFIRHQVDMIASAYAQYVKRGGTLNAEQFLFPASYRKGQWRRPYKKPLFDFAHFSYLGLIRHYRALFGSDRVHVFTYEAFRTDPPEFLADYAEQLGLAVDLQALDAGAANSAYRHRTLRLARALNHLTYRSVNDKRYVLPTGRYRYLNELLRRFDRSPLAGRTLTPRELLGDGIVDYIEDYYAADNRALAAETGLALAGWGYPGTGAEAG</sequence>
<evidence type="ECO:0000313" key="1">
    <source>
        <dbReference type="EMBL" id="QEA07147.1"/>
    </source>
</evidence>
<protein>
    <recommendedName>
        <fullName evidence="2">Sulfotransferase domain-containing protein</fullName>
    </recommendedName>
</protein>
<dbReference type="Pfam" id="PF13469">
    <property type="entry name" value="Sulfotransfer_3"/>
    <property type="match status" value="1"/>
</dbReference>
<name>A0A5B8RJT2_9ZZZZ</name>
<dbReference type="AlphaFoldDB" id="A0A5B8RJT2"/>
<evidence type="ECO:0008006" key="2">
    <source>
        <dbReference type="Google" id="ProtNLM"/>
    </source>
</evidence>
<dbReference type="SUPFAM" id="SSF52540">
    <property type="entry name" value="P-loop containing nucleoside triphosphate hydrolases"/>
    <property type="match status" value="1"/>
</dbReference>
<dbReference type="InterPro" id="IPR027417">
    <property type="entry name" value="P-loop_NTPase"/>
</dbReference>
<dbReference type="EMBL" id="MN079207">
    <property type="protein sequence ID" value="QEA07147.1"/>
    <property type="molecule type" value="Genomic_DNA"/>
</dbReference>
<organism evidence="1">
    <name type="scientific">uncultured organism</name>
    <dbReference type="NCBI Taxonomy" id="155900"/>
    <lineage>
        <taxon>unclassified sequences</taxon>
        <taxon>environmental samples</taxon>
    </lineage>
</organism>
<accession>A0A5B8RJT2</accession>
<gene>
    <name evidence="1" type="ORF">KBTEX_03492</name>
</gene>
<reference evidence="1" key="1">
    <citation type="submission" date="2019-06" db="EMBL/GenBank/DDBJ databases">
        <authorList>
            <person name="Murdoch R.W."/>
            <person name="Fathepure B."/>
        </authorList>
    </citation>
    <scope>NUCLEOTIDE SEQUENCE</scope>
</reference>
<proteinExistence type="predicted"/>
<dbReference type="Gene3D" id="3.40.50.300">
    <property type="entry name" value="P-loop containing nucleotide triphosphate hydrolases"/>
    <property type="match status" value="1"/>
</dbReference>